<gene>
    <name evidence="1" type="ORF">FNW02_20125</name>
</gene>
<keyword evidence="2" id="KW-1185">Reference proteome</keyword>
<dbReference type="EMBL" id="VJXY01000022">
    <property type="protein sequence ID" value="MBD6618069.1"/>
    <property type="molecule type" value="Genomic_DNA"/>
</dbReference>
<protein>
    <submittedName>
        <fullName evidence="1">DUF3326 domain-containing protein</fullName>
    </submittedName>
</protein>
<reference evidence="1" key="1">
    <citation type="submission" date="2019-07" db="EMBL/GenBank/DDBJ databases">
        <title>Toxilogical consequences of a new and cryptic species of cyanobacteria (Komarekiella delphini-convector) recovered from the epidermis of a bottlenose dolphin and 1500 ft. in the air.</title>
        <authorList>
            <person name="Brown A.O."/>
            <person name="Dvorak P."/>
            <person name="Villanueva C.D."/>
            <person name="Foss A.J."/>
            <person name="Garvey A.D."/>
            <person name="Gibson Q.A."/>
            <person name="Johansen J.R."/>
            <person name="Casamatta D.A."/>
        </authorList>
    </citation>
    <scope>NUCLEOTIDE SEQUENCE</scope>
    <source>
        <strain evidence="1">SJRDD-AB1</strain>
    </source>
</reference>
<dbReference type="Proteomes" id="UP001165986">
    <property type="component" value="Unassembled WGS sequence"/>
</dbReference>
<dbReference type="AlphaFoldDB" id="A0AA40SZT1"/>
<evidence type="ECO:0000313" key="2">
    <source>
        <dbReference type="Proteomes" id="UP001165986"/>
    </source>
</evidence>
<accession>A0AA40SZT1</accession>
<organism evidence="1 2">
    <name type="scientific">Komarekiella delphini-convector SJRDD-AB1</name>
    <dbReference type="NCBI Taxonomy" id="2593771"/>
    <lineage>
        <taxon>Bacteria</taxon>
        <taxon>Bacillati</taxon>
        <taxon>Cyanobacteriota</taxon>
        <taxon>Cyanophyceae</taxon>
        <taxon>Nostocales</taxon>
        <taxon>Nostocaceae</taxon>
        <taxon>Komarekiella</taxon>
        <taxon>Komarekiella delphini-convector</taxon>
    </lineage>
</organism>
<sequence>MQRPYTAILIVPTGVGAAIGGYAGDALPVARVIAQVCDRLITHPNVLNGASLYWNLPNAFYVEGYGLDKFAAGCWGLKPVHTNKVGLLLDQGIEPELRLRHLQAADAARATLGLSVTDYVITDAPLNVELRTAPSGASWGTIGNPDSLLRAAEILVNKVGAEAIAVVARFPDDMDEEAVQNYRQGKGVDPLAGAEAVISHLLVRTFQIPCAHSPALASVPPEPDLSPRSAAEELGYTFLPSVLVGLSRAPQFIVNKGLVASSQEDIWVDHVDAAIVPATACGGSALLSLNQKRCQIITVEENKTQIQVPPQPLGIKSIQVNSYLEAVGVLVAHKAGINLSALSSSRFAPLRNS</sequence>
<dbReference type="PANTHER" id="PTHR36891">
    <property type="entry name" value="OS01G0127400 PROTEIN"/>
    <property type="match status" value="1"/>
</dbReference>
<evidence type="ECO:0000313" key="1">
    <source>
        <dbReference type="EMBL" id="MBD6618069.1"/>
    </source>
</evidence>
<comment type="caution">
    <text evidence="1">The sequence shown here is derived from an EMBL/GenBank/DDBJ whole genome shotgun (WGS) entry which is preliminary data.</text>
</comment>
<proteinExistence type="predicted"/>
<dbReference type="InterPro" id="IPR021763">
    <property type="entry name" value="DUF3326"/>
</dbReference>
<dbReference type="Pfam" id="PF11805">
    <property type="entry name" value="DUF3326"/>
    <property type="match status" value="1"/>
</dbReference>
<name>A0AA40SZT1_9NOST</name>
<dbReference type="RefSeq" id="WP_191759284.1">
    <property type="nucleotide sequence ID" value="NZ_VJXY01000022.1"/>
</dbReference>
<dbReference type="PANTHER" id="PTHR36891:SF1">
    <property type="entry name" value="OS01G0127400 PROTEIN"/>
    <property type="match status" value="1"/>
</dbReference>